<accession>A0A939DD09</accession>
<sequence>MKLSTPLLSLSTAVLLTGCKIQLTALDGGDIYAKNAGFVCDEQTTCSANVDDTTFNESFQPRAKEGYTFDSWVAGDGLFCGGKKGTCDLSTAGFEGNQPLLDVLDSGREFYLIARFKPECYSGSSELGGMYREPLRLCREGSPYTVTSDIQLGPEAPLFIDAGVTLNSTSPTGNRIVAYSNLYLLGKPKQKVRINDLNIETAYNGQTSTIDINHTLITYPKTQDVRTPSLDMVFTEAGGYARLTDSEIHASVFFNAGTSERVSSTLSSGKSPLMATRIERNRFVDSGLLLLIDTELLIKNNLWSGEGTELVVRRAGKSKIVATQNSFLATTPESSFPGSESQWNNSVIIEPNSTSQEVDLSNNFWGTTNRAEVADEIWDANDTFDVEVTGVFEPVLGKPHPKTPAVD</sequence>
<dbReference type="EMBL" id="JAFKCZ010000004">
    <property type="protein sequence ID" value="MBN7795943.1"/>
    <property type="molecule type" value="Genomic_DNA"/>
</dbReference>
<keyword evidence="2" id="KW-1185">Reference proteome</keyword>
<dbReference type="Proteomes" id="UP000664303">
    <property type="component" value="Unassembled WGS sequence"/>
</dbReference>
<proteinExistence type="predicted"/>
<reference evidence="1" key="1">
    <citation type="submission" date="2021-02" db="EMBL/GenBank/DDBJ databases">
        <title>PHA producing bacteria isolated from coastal sediment in Guangdong, Shenzhen.</title>
        <authorList>
            <person name="Zheng W."/>
            <person name="Yu S."/>
            <person name="Huang Y."/>
        </authorList>
    </citation>
    <scope>NUCLEOTIDE SEQUENCE</scope>
    <source>
        <strain evidence="1">TN14-10</strain>
    </source>
</reference>
<evidence type="ECO:0008006" key="3">
    <source>
        <dbReference type="Google" id="ProtNLM"/>
    </source>
</evidence>
<evidence type="ECO:0000313" key="1">
    <source>
        <dbReference type="EMBL" id="MBN7795943.1"/>
    </source>
</evidence>
<dbReference type="PROSITE" id="PS51257">
    <property type="entry name" value="PROKAR_LIPOPROTEIN"/>
    <property type="match status" value="1"/>
</dbReference>
<name>A0A939DD09_9GAMM</name>
<dbReference type="RefSeq" id="WP_206559399.1">
    <property type="nucleotide sequence ID" value="NZ_JAFKCZ010000004.1"/>
</dbReference>
<organism evidence="1 2">
    <name type="scientific">Parahaliea mediterranea</name>
    <dbReference type="NCBI Taxonomy" id="651086"/>
    <lineage>
        <taxon>Bacteria</taxon>
        <taxon>Pseudomonadati</taxon>
        <taxon>Pseudomonadota</taxon>
        <taxon>Gammaproteobacteria</taxon>
        <taxon>Cellvibrionales</taxon>
        <taxon>Halieaceae</taxon>
        <taxon>Parahaliea</taxon>
    </lineage>
</organism>
<gene>
    <name evidence="1" type="ORF">JYP50_05055</name>
</gene>
<evidence type="ECO:0000313" key="2">
    <source>
        <dbReference type="Proteomes" id="UP000664303"/>
    </source>
</evidence>
<protein>
    <recommendedName>
        <fullName evidence="3">Bacterial repeat domain-containing protein</fullName>
    </recommendedName>
</protein>
<dbReference type="AlphaFoldDB" id="A0A939DD09"/>
<comment type="caution">
    <text evidence="1">The sequence shown here is derived from an EMBL/GenBank/DDBJ whole genome shotgun (WGS) entry which is preliminary data.</text>
</comment>